<comment type="caution">
    <text evidence="1">The sequence shown here is derived from an EMBL/GenBank/DDBJ whole genome shotgun (WGS) entry which is preliminary data.</text>
</comment>
<dbReference type="AlphaFoldDB" id="A0A8I0TAD1"/>
<name>A0A8I0TAD1_BRUAN</name>
<gene>
    <name evidence="1" type="ORF">IH622_23090</name>
</gene>
<organism evidence="1 2">
    <name type="scientific">Brucella anthropi</name>
    <name type="common">Ochrobactrum anthropi</name>
    <dbReference type="NCBI Taxonomy" id="529"/>
    <lineage>
        <taxon>Bacteria</taxon>
        <taxon>Pseudomonadati</taxon>
        <taxon>Pseudomonadota</taxon>
        <taxon>Alphaproteobacteria</taxon>
        <taxon>Hyphomicrobiales</taxon>
        <taxon>Brucellaceae</taxon>
        <taxon>Brucella/Ochrobactrum group</taxon>
        <taxon>Brucella</taxon>
    </lineage>
</organism>
<evidence type="ECO:0000313" key="1">
    <source>
        <dbReference type="EMBL" id="MBE0563683.1"/>
    </source>
</evidence>
<proteinExistence type="predicted"/>
<accession>A0A8I0TAD1</accession>
<sequence>MANRQQVIGLHKTHPEWTCGLIAKVLNCKPEYVACTIRRAGLKLPNSKGYKPLQKYVPIKERCARIAEDMGSVDIANAIRTRI</sequence>
<reference evidence="1" key="1">
    <citation type="submission" date="2020-09" db="EMBL/GenBank/DDBJ databases">
        <authorList>
            <person name="Dalcin Martins P."/>
        </authorList>
    </citation>
    <scope>NUCLEOTIDE SEQUENCE</scope>
    <source>
        <strain evidence="1">MAG47</strain>
    </source>
</reference>
<evidence type="ECO:0000313" key="2">
    <source>
        <dbReference type="Proteomes" id="UP000642265"/>
    </source>
</evidence>
<reference evidence="1" key="2">
    <citation type="submission" date="2020-10" db="EMBL/GenBank/DDBJ databases">
        <title>Enrichment of novel Verrucomicrobia, Bacteroidetes and Krumholzibacteria in an oxygen-limited, methane- and iron-fed bioreactor inoculated with Bothnian Sea sediments.</title>
        <authorList>
            <person name="Martins P.D."/>
            <person name="de Jong A."/>
            <person name="Lenstra W.K."/>
            <person name="van Helmond N.A.G.M."/>
            <person name="Slomp C.P."/>
            <person name="Jetten M.S.M."/>
            <person name="Welte C.U."/>
            <person name="Rasigraf O."/>
        </authorList>
    </citation>
    <scope>NUCLEOTIDE SEQUENCE</scope>
    <source>
        <strain evidence="1">MAG47</strain>
    </source>
</reference>
<protein>
    <submittedName>
        <fullName evidence="1">Uncharacterized protein</fullName>
    </submittedName>
</protein>
<dbReference type="Proteomes" id="UP000642265">
    <property type="component" value="Unassembled WGS sequence"/>
</dbReference>
<dbReference type="EMBL" id="JACZKO010000063">
    <property type="protein sequence ID" value="MBE0563683.1"/>
    <property type="molecule type" value="Genomic_DNA"/>
</dbReference>